<sequence length="172" mass="19406">MNSRKNLLVEELRATNESAIKNFRICIILLGLLFSSLGYVIQTNGNGITTFTSEWSFYFGFGLLFSSIFLSIVISIDRWSSNTLIDSNPAPDSIEESKDNPISELRKALERNKVNLMIAQMLLLFSITSFGYSIQESLDLETGKFLLIALPIILTGSYLHMNEKILEKLRAQ</sequence>
<reference evidence="2 3" key="1">
    <citation type="submission" date="2022-09" db="EMBL/GenBank/DDBJ databases">
        <title>Xylan utilization by haloarchaea-nanohaloarchaea associations.</title>
        <authorList>
            <person name="Yakimov M."/>
        </authorList>
    </citation>
    <scope>NUCLEOTIDE SEQUENCE [LARGE SCALE GENOMIC DNA]</scope>
    <source>
        <strain evidence="2 3">SVXNc</strain>
    </source>
</reference>
<gene>
    <name evidence="2" type="ORF">SVXNc_0170</name>
</gene>
<keyword evidence="1" id="KW-0812">Transmembrane</keyword>
<feature type="transmembrane region" description="Helical" evidence="1">
    <location>
        <begin position="114"/>
        <end position="133"/>
    </location>
</feature>
<evidence type="ECO:0008006" key="4">
    <source>
        <dbReference type="Google" id="ProtNLM"/>
    </source>
</evidence>
<name>A0ABY8CDA0_9ARCH</name>
<dbReference type="EMBL" id="CP104395">
    <property type="protein sequence ID" value="WEL19202.1"/>
    <property type="molecule type" value="Genomic_DNA"/>
</dbReference>
<organism evidence="2 3">
    <name type="scientific">Candidatus Nanohalococcus occultus</name>
    <dbReference type="NCBI Taxonomy" id="2978047"/>
    <lineage>
        <taxon>Archaea</taxon>
        <taxon>Candidatus Nanohalarchaeota</taxon>
        <taxon>Candidatus Nanohalarchaeota incertae sedis</taxon>
        <taxon>Candidatus Nanohalococcus</taxon>
    </lineage>
</organism>
<evidence type="ECO:0000256" key="1">
    <source>
        <dbReference type="SAM" id="Phobius"/>
    </source>
</evidence>
<keyword evidence="3" id="KW-1185">Reference proteome</keyword>
<evidence type="ECO:0000313" key="2">
    <source>
        <dbReference type="EMBL" id="WEL19202.1"/>
    </source>
</evidence>
<accession>A0ABY8CDA0</accession>
<keyword evidence="1" id="KW-1133">Transmembrane helix</keyword>
<proteinExistence type="predicted"/>
<keyword evidence="1" id="KW-0472">Membrane</keyword>
<protein>
    <recommendedName>
        <fullName evidence="4">DUF2178 domain-containing protein</fullName>
    </recommendedName>
</protein>
<feature type="transmembrane region" description="Helical" evidence="1">
    <location>
        <begin position="145"/>
        <end position="161"/>
    </location>
</feature>
<feature type="transmembrane region" description="Helical" evidence="1">
    <location>
        <begin position="21"/>
        <end position="41"/>
    </location>
</feature>
<dbReference type="Proteomes" id="UP001218034">
    <property type="component" value="Chromosome"/>
</dbReference>
<feature type="transmembrane region" description="Helical" evidence="1">
    <location>
        <begin position="56"/>
        <end position="76"/>
    </location>
</feature>
<evidence type="ECO:0000313" key="3">
    <source>
        <dbReference type="Proteomes" id="UP001218034"/>
    </source>
</evidence>